<gene>
    <name evidence="2" type="ORF">ACFQJ4_07795</name>
</gene>
<keyword evidence="1" id="KW-0812">Transmembrane</keyword>
<dbReference type="Proteomes" id="UP001596398">
    <property type="component" value="Unassembled WGS sequence"/>
</dbReference>
<feature type="transmembrane region" description="Helical" evidence="1">
    <location>
        <begin position="36"/>
        <end position="57"/>
    </location>
</feature>
<organism evidence="2 3">
    <name type="scientific">Halosegnis marinus</name>
    <dbReference type="NCBI Taxonomy" id="3034023"/>
    <lineage>
        <taxon>Archaea</taxon>
        <taxon>Methanobacteriati</taxon>
        <taxon>Methanobacteriota</taxon>
        <taxon>Stenosarchaea group</taxon>
        <taxon>Halobacteria</taxon>
        <taxon>Halobacteriales</taxon>
        <taxon>Natronomonadaceae</taxon>
        <taxon>Halosegnis</taxon>
    </lineage>
</organism>
<name>A0ABD5ZPR1_9EURY</name>
<proteinExistence type="predicted"/>
<sequence length="99" mass="10012">MASVVLPVVLGVAAIAAALVIGVALAALVQRRSVPYLLVTLAFATLLARTAVGVALMTETVGPALHHTLEHGLDAAMAGLVIAAVYTARRARGVTDDDA</sequence>
<evidence type="ECO:0000256" key="1">
    <source>
        <dbReference type="SAM" id="Phobius"/>
    </source>
</evidence>
<feature type="transmembrane region" description="Helical" evidence="1">
    <location>
        <begin position="6"/>
        <end position="29"/>
    </location>
</feature>
<reference evidence="2 3" key="1">
    <citation type="journal article" date="2019" name="Int. J. Syst. Evol. Microbiol.">
        <title>The Global Catalogue of Microorganisms (GCM) 10K type strain sequencing project: providing services to taxonomists for standard genome sequencing and annotation.</title>
        <authorList>
            <consortium name="The Broad Institute Genomics Platform"/>
            <consortium name="The Broad Institute Genome Sequencing Center for Infectious Disease"/>
            <person name="Wu L."/>
            <person name="Ma J."/>
        </authorList>
    </citation>
    <scope>NUCLEOTIDE SEQUENCE [LARGE SCALE GENOMIC DNA]</scope>
    <source>
        <strain evidence="2 3">DT85</strain>
    </source>
</reference>
<dbReference type="GeneID" id="79266902"/>
<protein>
    <submittedName>
        <fullName evidence="2">Uncharacterized protein</fullName>
    </submittedName>
</protein>
<comment type="caution">
    <text evidence="2">The sequence shown here is derived from an EMBL/GenBank/DDBJ whole genome shotgun (WGS) entry which is preliminary data.</text>
</comment>
<evidence type="ECO:0000313" key="2">
    <source>
        <dbReference type="EMBL" id="MFC7235213.1"/>
    </source>
</evidence>
<evidence type="ECO:0000313" key="3">
    <source>
        <dbReference type="Proteomes" id="UP001596398"/>
    </source>
</evidence>
<keyword evidence="1" id="KW-1133">Transmembrane helix</keyword>
<accession>A0ABD5ZPR1</accession>
<dbReference type="AlphaFoldDB" id="A0ABD5ZPR1"/>
<dbReference type="Pfam" id="PF24283">
    <property type="entry name" value="DUF7471"/>
    <property type="match status" value="1"/>
</dbReference>
<feature type="transmembrane region" description="Helical" evidence="1">
    <location>
        <begin position="69"/>
        <end position="88"/>
    </location>
</feature>
<keyword evidence="3" id="KW-1185">Reference proteome</keyword>
<dbReference type="RefSeq" id="WP_276233347.1">
    <property type="nucleotide sequence ID" value="NZ_CP119802.1"/>
</dbReference>
<keyword evidence="1" id="KW-0472">Membrane</keyword>
<dbReference type="EMBL" id="JBHTAP010000001">
    <property type="protein sequence ID" value="MFC7235213.1"/>
    <property type="molecule type" value="Genomic_DNA"/>
</dbReference>
<dbReference type="InterPro" id="IPR055894">
    <property type="entry name" value="DUF7471"/>
</dbReference>